<reference evidence="1" key="1">
    <citation type="submission" date="2020-06" db="EMBL/GenBank/DDBJ databases">
        <authorList>
            <person name="Li T."/>
            <person name="Hu X."/>
            <person name="Zhang T."/>
            <person name="Song X."/>
            <person name="Zhang H."/>
            <person name="Dai N."/>
            <person name="Sheng W."/>
            <person name="Hou X."/>
            <person name="Wei L."/>
        </authorList>
    </citation>
    <scope>NUCLEOTIDE SEQUENCE</scope>
    <source>
        <strain evidence="1">K16</strain>
        <tissue evidence="1">Leaf</tissue>
    </source>
</reference>
<dbReference type="AlphaFoldDB" id="A0AAE1WPQ2"/>
<organism evidence="1 2">
    <name type="scientific">Sesamum angolense</name>
    <dbReference type="NCBI Taxonomy" id="2727404"/>
    <lineage>
        <taxon>Eukaryota</taxon>
        <taxon>Viridiplantae</taxon>
        <taxon>Streptophyta</taxon>
        <taxon>Embryophyta</taxon>
        <taxon>Tracheophyta</taxon>
        <taxon>Spermatophyta</taxon>
        <taxon>Magnoliopsida</taxon>
        <taxon>eudicotyledons</taxon>
        <taxon>Gunneridae</taxon>
        <taxon>Pentapetalae</taxon>
        <taxon>asterids</taxon>
        <taxon>lamiids</taxon>
        <taxon>Lamiales</taxon>
        <taxon>Pedaliaceae</taxon>
        <taxon>Sesamum</taxon>
    </lineage>
</organism>
<comment type="caution">
    <text evidence="1">The sequence shown here is derived from an EMBL/GenBank/DDBJ whole genome shotgun (WGS) entry which is preliminary data.</text>
</comment>
<gene>
    <name evidence="1" type="ORF">Sango_1552200</name>
</gene>
<sequence length="174" mass="19794">MVACCTRRTTLMWTTASFMEKLGTRRPRSEILTARRHRMPFLGTCRLPSPTEVVSFRSNCRANDVACQPSDGGGIHVHPSNTEALRYFDQTYSDFARSPKMLDRVCAWMGLHCKGSTVVHLCWPVILTPYNLPPRMCMSFEYMFLTMVIPGDNAKNETFTMRAALMWTVNDISA</sequence>
<evidence type="ECO:0000313" key="2">
    <source>
        <dbReference type="Proteomes" id="UP001289374"/>
    </source>
</evidence>
<evidence type="ECO:0000313" key="1">
    <source>
        <dbReference type="EMBL" id="KAK4397156.1"/>
    </source>
</evidence>
<name>A0AAE1WPQ2_9LAMI</name>
<accession>A0AAE1WPQ2</accession>
<dbReference type="InterPro" id="IPR004242">
    <property type="entry name" value="Transposase_21"/>
</dbReference>
<dbReference type="Proteomes" id="UP001289374">
    <property type="component" value="Unassembled WGS sequence"/>
</dbReference>
<dbReference type="EMBL" id="JACGWL010000008">
    <property type="protein sequence ID" value="KAK4397156.1"/>
    <property type="molecule type" value="Genomic_DNA"/>
</dbReference>
<protein>
    <submittedName>
        <fullName evidence="1">Uncharacterized protein</fullName>
    </submittedName>
</protein>
<keyword evidence="2" id="KW-1185">Reference proteome</keyword>
<proteinExistence type="predicted"/>
<dbReference type="Pfam" id="PF02992">
    <property type="entry name" value="Transposase_21"/>
    <property type="match status" value="1"/>
</dbReference>
<reference evidence="1" key="2">
    <citation type="journal article" date="2024" name="Plant">
        <title>Genomic evolution and insights into agronomic trait innovations of Sesamum species.</title>
        <authorList>
            <person name="Miao H."/>
            <person name="Wang L."/>
            <person name="Qu L."/>
            <person name="Liu H."/>
            <person name="Sun Y."/>
            <person name="Le M."/>
            <person name="Wang Q."/>
            <person name="Wei S."/>
            <person name="Zheng Y."/>
            <person name="Lin W."/>
            <person name="Duan Y."/>
            <person name="Cao H."/>
            <person name="Xiong S."/>
            <person name="Wang X."/>
            <person name="Wei L."/>
            <person name="Li C."/>
            <person name="Ma Q."/>
            <person name="Ju M."/>
            <person name="Zhao R."/>
            <person name="Li G."/>
            <person name="Mu C."/>
            <person name="Tian Q."/>
            <person name="Mei H."/>
            <person name="Zhang T."/>
            <person name="Gao T."/>
            <person name="Zhang H."/>
        </authorList>
    </citation>
    <scope>NUCLEOTIDE SEQUENCE</scope>
    <source>
        <strain evidence="1">K16</strain>
    </source>
</reference>